<dbReference type="NCBIfam" id="TIGR00099">
    <property type="entry name" value="Cof-subfamily"/>
    <property type="match status" value="1"/>
</dbReference>
<dbReference type="Gene3D" id="3.30.1240.10">
    <property type="match status" value="1"/>
</dbReference>
<dbReference type="GO" id="GO:0005829">
    <property type="term" value="C:cytosol"/>
    <property type="evidence" value="ECO:0007669"/>
    <property type="project" value="TreeGrafter"/>
</dbReference>
<dbReference type="Pfam" id="PF08282">
    <property type="entry name" value="Hydrolase_3"/>
    <property type="match status" value="1"/>
</dbReference>
<dbReference type="EMBL" id="AF084104">
    <property type="protein sequence ID" value="AAC62419.1"/>
    <property type="molecule type" value="Genomic_DNA"/>
</dbReference>
<dbReference type="InterPro" id="IPR036412">
    <property type="entry name" value="HAD-like_sf"/>
</dbReference>
<dbReference type="CDD" id="cd07516">
    <property type="entry name" value="HAD_Pase"/>
    <property type="match status" value="1"/>
</dbReference>
<protein>
    <submittedName>
        <fullName evidence="1">Uncharacterized protein</fullName>
    </submittedName>
</protein>
<proteinExistence type="predicted"/>
<dbReference type="InterPro" id="IPR000150">
    <property type="entry name" value="Cof"/>
</dbReference>
<dbReference type="PANTHER" id="PTHR10000:SF50">
    <property type="entry name" value="STRESS RESPONSE PROTEIN YHAX"/>
    <property type="match status" value="1"/>
</dbReference>
<accession>O87560</accession>
<dbReference type="InterPro" id="IPR023214">
    <property type="entry name" value="HAD_sf"/>
</dbReference>
<dbReference type="SUPFAM" id="SSF56784">
    <property type="entry name" value="HAD-like"/>
    <property type="match status" value="1"/>
</dbReference>
<evidence type="ECO:0000313" key="1">
    <source>
        <dbReference type="EMBL" id="AAC62419.1"/>
    </source>
</evidence>
<sequence>MGRVVVKKKGESIMTYRLLALNIDGTLIGSNEKISKQTKEAIEYVKKKGVYVTLVTSRPHLSAKRLAKSLKIDNYLVTNNGAFVANDAEDPLYVKRIDVNKTLQLVEVLEQYDCHIRVLHESFSIGNKVRQKNQLIAKMTIGVGDPLFYPVTFVDSVYDRLLQEAIAPPKVQVQFFDEEELNSALNQVKEMIKGVNAVSIQDGKVEFVAEGVSKLHGLQKVGQELGISLQEMVAVGLEEDDIPMISQVGLGVAMGNASEEVKKAAGWITRSNHQNGVSYMIREVFRKQLRVQVE</sequence>
<dbReference type="InterPro" id="IPR006379">
    <property type="entry name" value="HAD-SF_hydro_IIB"/>
</dbReference>
<name>O87560_CYTFI</name>
<dbReference type="NCBIfam" id="TIGR01484">
    <property type="entry name" value="HAD-SF-IIB"/>
    <property type="match status" value="1"/>
</dbReference>
<dbReference type="GO" id="GO:0016791">
    <property type="term" value="F:phosphatase activity"/>
    <property type="evidence" value="ECO:0007669"/>
    <property type="project" value="TreeGrafter"/>
</dbReference>
<dbReference type="AlphaFoldDB" id="O87560"/>
<organism evidence="1">
    <name type="scientific">Cytobacillus firmus</name>
    <name type="common">Bacillus firmus</name>
    <dbReference type="NCBI Taxonomy" id="1399"/>
    <lineage>
        <taxon>Bacteria</taxon>
        <taxon>Bacillati</taxon>
        <taxon>Bacillota</taxon>
        <taxon>Bacilli</taxon>
        <taxon>Bacillales</taxon>
        <taxon>Bacillaceae</taxon>
        <taxon>Cytobacillus</taxon>
    </lineage>
</organism>
<dbReference type="PANTHER" id="PTHR10000">
    <property type="entry name" value="PHOSPHOSERINE PHOSPHATASE"/>
    <property type="match status" value="1"/>
</dbReference>
<dbReference type="Gene3D" id="3.40.50.1000">
    <property type="entry name" value="HAD superfamily/HAD-like"/>
    <property type="match status" value="1"/>
</dbReference>
<dbReference type="GO" id="GO:0000287">
    <property type="term" value="F:magnesium ion binding"/>
    <property type="evidence" value="ECO:0007669"/>
    <property type="project" value="TreeGrafter"/>
</dbReference>
<reference evidence="1" key="1">
    <citation type="journal article" date="1999" name="Extremophiles">
        <title>Sequence analysis and functional studies of a chromosomal region of alkaliphilic Bacillus firmus OF4 encoding an ABC-type transporter with similarity of sequence and Na+ exclusion capacity to the Bacillus subtilis NatAB transporter.</title>
        <authorList>
            <person name="Wei Y."/>
            <person name="Guffanti A.A."/>
            <person name="Krulwich T.A."/>
        </authorList>
    </citation>
    <scope>NUCLEOTIDE SEQUENCE</scope>
    <source>
        <strain evidence="1">OF4</strain>
    </source>
</reference>